<sequence>MVNHRNAINPDFNYFFASILEPFLKDVISNIVLNTKQLERFSMRKRLRLVLKVKPFKIFTAIHNSINWVGSEDRTFN</sequence>
<accession>A0A7X9SC65</accession>
<comment type="caution">
    <text evidence="1">The sequence shown here is derived from an EMBL/GenBank/DDBJ whole genome shotgun (WGS) entry which is preliminary data.</text>
</comment>
<gene>
    <name evidence="1" type="ORF">HF841_11055</name>
</gene>
<proteinExistence type="predicted"/>
<evidence type="ECO:0008006" key="3">
    <source>
        <dbReference type="Google" id="ProtNLM"/>
    </source>
</evidence>
<organism evidence="1 2">
    <name type="scientific">Bacteroides eggerthii</name>
    <dbReference type="NCBI Taxonomy" id="28111"/>
    <lineage>
        <taxon>Bacteria</taxon>
        <taxon>Pseudomonadati</taxon>
        <taxon>Bacteroidota</taxon>
        <taxon>Bacteroidia</taxon>
        <taxon>Bacteroidales</taxon>
        <taxon>Bacteroidaceae</taxon>
        <taxon>Bacteroides</taxon>
    </lineage>
</organism>
<protein>
    <recommendedName>
        <fullName evidence="3">Transposase</fullName>
    </recommendedName>
</protein>
<evidence type="ECO:0000313" key="2">
    <source>
        <dbReference type="Proteomes" id="UP000520291"/>
    </source>
</evidence>
<reference evidence="1 2" key="1">
    <citation type="submission" date="2020-04" db="EMBL/GenBank/DDBJ databases">
        <authorList>
            <person name="Hitch T.C.A."/>
            <person name="Wylensek D."/>
            <person name="Clavel T."/>
        </authorList>
    </citation>
    <scope>NUCLEOTIDE SEQUENCE [LARGE SCALE GENOMIC DNA]</scope>
    <source>
        <strain evidence="1 2">WCA3-601-WT-5E</strain>
    </source>
</reference>
<dbReference type="EMBL" id="JABAGL010000013">
    <property type="protein sequence ID" value="NME86549.1"/>
    <property type="molecule type" value="Genomic_DNA"/>
</dbReference>
<name>A0A7X9SC65_9BACE</name>
<evidence type="ECO:0000313" key="1">
    <source>
        <dbReference type="EMBL" id="NME86549.1"/>
    </source>
</evidence>
<dbReference type="AlphaFoldDB" id="A0A7X9SC65"/>
<dbReference type="Proteomes" id="UP000520291">
    <property type="component" value="Unassembled WGS sequence"/>
</dbReference>